<dbReference type="EMBL" id="CP061038">
    <property type="protein sequence ID" value="QNQ08454.1"/>
    <property type="molecule type" value="Genomic_DNA"/>
</dbReference>
<reference evidence="2 3" key="1">
    <citation type="submission" date="2020-09" db="EMBL/GenBank/DDBJ databases">
        <title>Sphingomonas sp., a new species isolated from pork steak.</title>
        <authorList>
            <person name="Heidler von Heilborn D."/>
        </authorList>
    </citation>
    <scope>NUCLEOTIDE SEQUENCE [LARGE SCALE GENOMIC DNA]</scope>
    <source>
        <strain evidence="3">S8-3T</strain>
    </source>
</reference>
<feature type="transmembrane region" description="Helical" evidence="1">
    <location>
        <begin position="185"/>
        <end position="207"/>
    </location>
</feature>
<feature type="transmembrane region" description="Helical" evidence="1">
    <location>
        <begin position="159"/>
        <end position="179"/>
    </location>
</feature>
<keyword evidence="1" id="KW-0812">Transmembrane</keyword>
<keyword evidence="3" id="KW-1185">Reference proteome</keyword>
<dbReference type="InterPro" id="IPR009495">
    <property type="entry name" value="NrsF"/>
</dbReference>
<name>A0A7H0LFK1_9SPHN</name>
<gene>
    <name evidence="2" type="ORF">H3Z74_17120</name>
</gene>
<protein>
    <submittedName>
        <fullName evidence="2">DUF1109 domain-containing protein</fullName>
    </submittedName>
</protein>
<feature type="transmembrane region" description="Helical" evidence="1">
    <location>
        <begin position="91"/>
        <end position="113"/>
    </location>
</feature>
<sequence length="213" mass="23329">MRTEDLIRSLGEELRPVPRGAVARRIAIGMAGGAIVTLALVLGCLGMRPDMMHAMCGSSFWMKWGYTILLDLVAVAAVLHLARPQAARPRWLWLMWVPVVVLALLTGRELLIMPMDGWHHLWTGHSWRICSMLVAMLSLPILAGLLWSFRKLAPTRLRLTGAVAGLAAGACGATLYGLHCQESSALFILTWYSLGIAMVVALGALIGPRLLRW</sequence>
<dbReference type="Pfam" id="PF06532">
    <property type="entry name" value="NrsF"/>
    <property type="match status" value="1"/>
</dbReference>
<dbReference type="Proteomes" id="UP000516148">
    <property type="component" value="Chromosome"/>
</dbReference>
<organism evidence="2 3">
    <name type="scientific">Sphingomonas alpina</name>
    <dbReference type="NCBI Taxonomy" id="653931"/>
    <lineage>
        <taxon>Bacteria</taxon>
        <taxon>Pseudomonadati</taxon>
        <taxon>Pseudomonadota</taxon>
        <taxon>Alphaproteobacteria</taxon>
        <taxon>Sphingomonadales</taxon>
        <taxon>Sphingomonadaceae</taxon>
        <taxon>Sphingomonas</taxon>
    </lineage>
</organism>
<keyword evidence="1" id="KW-0472">Membrane</keyword>
<proteinExistence type="predicted"/>
<accession>A0A7H0LFK1</accession>
<evidence type="ECO:0000313" key="2">
    <source>
        <dbReference type="EMBL" id="QNQ08454.1"/>
    </source>
</evidence>
<feature type="transmembrane region" description="Helical" evidence="1">
    <location>
        <begin position="60"/>
        <end position="79"/>
    </location>
</feature>
<feature type="transmembrane region" description="Helical" evidence="1">
    <location>
        <begin position="26"/>
        <end position="48"/>
    </location>
</feature>
<dbReference type="RefSeq" id="WP_187760782.1">
    <property type="nucleotide sequence ID" value="NZ_CP061038.1"/>
</dbReference>
<evidence type="ECO:0000313" key="3">
    <source>
        <dbReference type="Proteomes" id="UP000516148"/>
    </source>
</evidence>
<dbReference type="AlphaFoldDB" id="A0A7H0LFK1"/>
<keyword evidence="1" id="KW-1133">Transmembrane helix</keyword>
<feature type="transmembrane region" description="Helical" evidence="1">
    <location>
        <begin position="125"/>
        <end position="147"/>
    </location>
</feature>
<dbReference type="KEGG" id="spap:H3Z74_17120"/>
<evidence type="ECO:0000256" key="1">
    <source>
        <dbReference type="SAM" id="Phobius"/>
    </source>
</evidence>